<dbReference type="EMBL" id="CAXAMN010012348">
    <property type="protein sequence ID" value="CAK9038030.1"/>
    <property type="molecule type" value="Genomic_DNA"/>
</dbReference>
<feature type="chain" id="PRO_5046812560" evidence="1">
    <location>
        <begin position="18"/>
        <end position="401"/>
    </location>
</feature>
<accession>A0ABP0LIE1</accession>
<keyword evidence="1" id="KW-0732">Signal</keyword>
<feature type="signal peptide" evidence="1">
    <location>
        <begin position="1"/>
        <end position="17"/>
    </location>
</feature>
<proteinExistence type="predicted"/>
<organism evidence="2 3">
    <name type="scientific">Durusdinium trenchii</name>
    <dbReference type="NCBI Taxonomy" id="1381693"/>
    <lineage>
        <taxon>Eukaryota</taxon>
        <taxon>Sar</taxon>
        <taxon>Alveolata</taxon>
        <taxon>Dinophyceae</taxon>
        <taxon>Suessiales</taxon>
        <taxon>Symbiodiniaceae</taxon>
        <taxon>Durusdinium</taxon>
    </lineage>
</organism>
<reference evidence="2 3" key="1">
    <citation type="submission" date="2024-02" db="EMBL/GenBank/DDBJ databases">
        <authorList>
            <person name="Chen Y."/>
            <person name="Shah S."/>
            <person name="Dougan E. K."/>
            <person name="Thang M."/>
            <person name="Chan C."/>
        </authorList>
    </citation>
    <scope>NUCLEOTIDE SEQUENCE [LARGE SCALE GENOMIC DNA]</scope>
</reference>
<name>A0ABP0LIE1_9DINO</name>
<evidence type="ECO:0000313" key="2">
    <source>
        <dbReference type="EMBL" id="CAK9038030.1"/>
    </source>
</evidence>
<keyword evidence="3" id="KW-1185">Reference proteome</keyword>
<dbReference type="InterPro" id="IPR046345">
    <property type="entry name" value="TraB_PrgY-like"/>
</dbReference>
<dbReference type="Proteomes" id="UP001642484">
    <property type="component" value="Unassembled WGS sequence"/>
</dbReference>
<protein>
    <submittedName>
        <fullName evidence="2">Uncharacterized protein</fullName>
    </submittedName>
</protein>
<comment type="caution">
    <text evidence="2">The sequence shown here is derived from an EMBL/GenBank/DDBJ whole genome shotgun (WGS) entry which is preliminary data.</text>
</comment>
<dbReference type="PANTHER" id="PTHR21530">
    <property type="entry name" value="PHEROMONE SHUTDOWN PROTEIN"/>
    <property type="match status" value="1"/>
</dbReference>
<evidence type="ECO:0000256" key="1">
    <source>
        <dbReference type="SAM" id="SignalP"/>
    </source>
</evidence>
<sequence>MVRVMRRLALGLGLALAAVHPFDFTMPAKRTADGAAAGHPAATALRARGFGGGASPKDAGPSNNETEMETRKIMEDLLYQVQVAQDLASNEPLRQINVADRMVTLVGGHHISKFFARYVEHIVSQVQPTALVLELCSERLEAIVRGNQHRGSKAKDWMNPDRCEVECRQHDGYGDEFRCAFRAFMEYPKLPHGLLVLADRKESETKLSDDICGPKSRSTRDMNMALQIFSTAALGATKIVAVMGAAHLDGVEHELKDMNMVYGRRKGLEGAEKARRAMAQEIWSKPPPTGFYVSEQGCKKIQERQQKLIQKAGNSKYIGWLKDNSPLTGVREVKNPSFWIHLQVPPKKWKAREKLKEGRRDRMFGLIEKLCNSARIMNSLRPDGIEPSSWKELWTWHRSLV</sequence>
<evidence type="ECO:0000313" key="3">
    <source>
        <dbReference type="Proteomes" id="UP001642484"/>
    </source>
</evidence>
<dbReference type="PANTHER" id="PTHR21530:SF7">
    <property type="entry name" value="TRAB DOMAIN-CONTAINING PROTEIN"/>
    <property type="match status" value="1"/>
</dbReference>
<gene>
    <name evidence="2" type="ORF">CCMP2556_LOCUS20890</name>
</gene>